<dbReference type="AlphaFoldDB" id="A0A0F9XV43"/>
<dbReference type="Proteomes" id="UP000034112">
    <property type="component" value="Unassembled WGS sequence"/>
</dbReference>
<dbReference type="PANTHER" id="PTHR37540">
    <property type="entry name" value="TRANSCRIPTION FACTOR (ACR-2), PUTATIVE-RELATED-RELATED"/>
    <property type="match status" value="1"/>
</dbReference>
<evidence type="ECO:0000313" key="1">
    <source>
        <dbReference type="EMBL" id="KKP03958.1"/>
    </source>
</evidence>
<reference evidence="2" key="1">
    <citation type="journal article" date="2015" name="Genome Announc.">
        <title>Draft whole-genome sequence of the biocontrol agent Trichoderma harzianum T6776.</title>
        <authorList>
            <person name="Baroncelli R."/>
            <person name="Piaggeschi G."/>
            <person name="Fiorini L."/>
            <person name="Bertolini E."/>
            <person name="Zapparata A."/>
            <person name="Pe M.E."/>
            <person name="Sarrocco S."/>
            <person name="Vannacci G."/>
        </authorList>
    </citation>
    <scope>NUCLEOTIDE SEQUENCE [LARGE SCALE GENOMIC DNA]</scope>
    <source>
        <strain evidence="2">T6776</strain>
    </source>
</reference>
<protein>
    <submittedName>
        <fullName evidence="1">Uncharacterized protein</fullName>
    </submittedName>
</protein>
<dbReference type="OrthoDB" id="3469466at2759"/>
<organism evidence="1 2">
    <name type="scientific">Trichoderma harzianum</name>
    <name type="common">Hypocrea lixii</name>
    <dbReference type="NCBI Taxonomy" id="5544"/>
    <lineage>
        <taxon>Eukaryota</taxon>
        <taxon>Fungi</taxon>
        <taxon>Dikarya</taxon>
        <taxon>Ascomycota</taxon>
        <taxon>Pezizomycotina</taxon>
        <taxon>Sordariomycetes</taxon>
        <taxon>Hypocreomycetidae</taxon>
        <taxon>Hypocreales</taxon>
        <taxon>Hypocreaceae</taxon>
        <taxon>Trichoderma</taxon>
    </lineage>
</organism>
<gene>
    <name evidence="1" type="ORF">THAR02_03940</name>
</gene>
<proteinExistence type="predicted"/>
<dbReference type="PANTHER" id="PTHR37540:SF5">
    <property type="entry name" value="TRANSCRIPTION FACTOR DOMAIN-CONTAINING PROTEIN"/>
    <property type="match status" value="1"/>
</dbReference>
<name>A0A0F9XV43_TRIHA</name>
<sequence length="355" mass="39827">MALGDPAAFHQLLCNVSLAAAVFTGSPERNKEESVIHHNAAINNVMSRLRVTGKEQAASLVLPILALAQHANMYRDAAKFEVHFTALEKVVQIGGGLDNMTLEPYTRLLLLFVEVNSRARDDSLPLFPLPVDLLGSFQISSANIEDTVYRDLILKSPFRSLFPDGMDSFAQTLCDTKSLGEKLNEYYRTMGDELWTDARISGFRICVLLHKLLSIQSQIFSSSIITQSLRDATRISALLGLAAVRRRFLAFQVFTEIHLAKLKDLLNFLFPMILCHEKSNGIILFWQFFMGGMEATDREDWSWFATGISMLATQLEVESWAGAMTILRSIFWIDSVHSSRGRALWDASQSIMTLL</sequence>
<accession>A0A0F9XV43</accession>
<comment type="caution">
    <text evidence="1">The sequence shown here is derived from an EMBL/GenBank/DDBJ whole genome shotgun (WGS) entry which is preliminary data.</text>
</comment>
<evidence type="ECO:0000313" key="2">
    <source>
        <dbReference type="Proteomes" id="UP000034112"/>
    </source>
</evidence>
<dbReference type="EMBL" id="JOKZ01000092">
    <property type="protein sequence ID" value="KKP03958.1"/>
    <property type="molecule type" value="Genomic_DNA"/>
</dbReference>